<evidence type="ECO:0000313" key="1">
    <source>
        <dbReference type="EMBL" id="MDN3571294.1"/>
    </source>
</evidence>
<accession>A0ABT8AND3</accession>
<reference evidence="2" key="1">
    <citation type="journal article" date="2019" name="Int. J. Syst. Evol. Microbiol.">
        <title>The Global Catalogue of Microorganisms (GCM) 10K type strain sequencing project: providing services to taxonomists for standard genome sequencing and annotation.</title>
        <authorList>
            <consortium name="The Broad Institute Genomics Platform"/>
            <consortium name="The Broad Institute Genome Sequencing Center for Infectious Disease"/>
            <person name="Wu L."/>
            <person name="Ma J."/>
        </authorList>
    </citation>
    <scope>NUCLEOTIDE SEQUENCE [LARGE SCALE GENOMIC DNA]</scope>
    <source>
        <strain evidence="2">CECT 7806</strain>
    </source>
</reference>
<keyword evidence="2" id="KW-1185">Reference proteome</keyword>
<organism evidence="1 2">
    <name type="scientific">Methylobacterium longum</name>
    <dbReference type="NCBI Taxonomy" id="767694"/>
    <lineage>
        <taxon>Bacteria</taxon>
        <taxon>Pseudomonadati</taxon>
        <taxon>Pseudomonadota</taxon>
        <taxon>Alphaproteobacteria</taxon>
        <taxon>Hyphomicrobiales</taxon>
        <taxon>Methylobacteriaceae</taxon>
        <taxon>Methylobacterium</taxon>
    </lineage>
</organism>
<dbReference type="Proteomes" id="UP001244297">
    <property type="component" value="Unassembled WGS sequence"/>
</dbReference>
<dbReference type="RefSeq" id="WP_238284664.1">
    <property type="nucleotide sequence ID" value="NZ_BPQS01000001.1"/>
</dbReference>
<protein>
    <submittedName>
        <fullName evidence="1">Uncharacterized protein</fullName>
    </submittedName>
</protein>
<sequence>MITTDQFLRVRRLLAGRAARDSVGYAAAAADVELNSDNLQRTGKAAQMWRARVEVRERRAWPLEYIAHQSLLRRPRAPDTRR</sequence>
<evidence type="ECO:0000313" key="2">
    <source>
        <dbReference type="Proteomes" id="UP001244297"/>
    </source>
</evidence>
<name>A0ABT8AND3_9HYPH</name>
<gene>
    <name evidence="1" type="ORF">QWZ18_11750</name>
</gene>
<proteinExistence type="predicted"/>
<dbReference type="EMBL" id="JAUFPT010000032">
    <property type="protein sequence ID" value="MDN3571294.1"/>
    <property type="molecule type" value="Genomic_DNA"/>
</dbReference>
<comment type="caution">
    <text evidence="1">The sequence shown here is derived from an EMBL/GenBank/DDBJ whole genome shotgun (WGS) entry which is preliminary data.</text>
</comment>